<feature type="repeat" description="ANK" evidence="1">
    <location>
        <begin position="151"/>
        <end position="183"/>
    </location>
</feature>
<dbReference type="PROSITE" id="PS50297">
    <property type="entry name" value="ANK_REP_REGION"/>
    <property type="match status" value="2"/>
</dbReference>
<dbReference type="SUPFAM" id="SSF48403">
    <property type="entry name" value="Ankyrin repeat"/>
    <property type="match status" value="1"/>
</dbReference>
<dbReference type="InterPro" id="IPR002110">
    <property type="entry name" value="Ankyrin_rpt"/>
</dbReference>
<dbReference type="Gene3D" id="1.25.40.20">
    <property type="entry name" value="Ankyrin repeat-containing domain"/>
    <property type="match status" value="1"/>
</dbReference>
<dbReference type="Pfam" id="PF12796">
    <property type="entry name" value="Ank_2"/>
    <property type="match status" value="2"/>
</dbReference>
<evidence type="ECO:0000313" key="2">
    <source>
        <dbReference type="EMBL" id="KAK0608771.1"/>
    </source>
</evidence>
<gene>
    <name evidence="2" type="ORF">LWI29_035743</name>
</gene>
<evidence type="ECO:0000256" key="1">
    <source>
        <dbReference type="PROSITE-ProRule" id="PRU00023"/>
    </source>
</evidence>
<dbReference type="Proteomes" id="UP001168877">
    <property type="component" value="Unassembled WGS sequence"/>
</dbReference>
<reference evidence="2" key="1">
    <citation type="journal article" date="2022" name="Plant J.">
        <title>Strategies of tolerance reflected in two North American maple genomes.</title>
        <authorList>
            <person name="McEvoy S.L."/>
            <person name="Sezen U.U."/>
            <person name="Trouern-Trend A."/>
            <person name="McMahon S.M."/>
            <person name="Schaberg P.G."/>
            <person name="Yang J."/>
            <person name="Wegrzyn J.L."/>
            <person name="Swenson N.G."/>
        </authorList>
    </citation>
    <scope>NUCLEOTIDE SEQUENCE</scope>
    <source>
        <strain evidence="2">NS2018</strain>
    </source>
</reference>
<dbReference type="InterPro" id="IPR036770">
    <property type="entry name" value="Ankyrin_rpt-contain_sf"/>
</dbReference>
<organism evidence="2 3">
    <name type="scientific">Acer saccharum</name>
    <name type="common">Sugar maple</name>
    <dbReference type="NCBI Taxonomy" id="4024"/>
    <lineage>
        <taxon>Eukaryota</taxon>
        <taxon>Viridiplantae</taxon>
        <taxon>Streptophyta</taxon>
        <taxon>Embryophyta</taxon>
        <taxon>Tracheophyta</taxon>
        <taxon>Spermatophyta</taxon>
        <taxon>Magnoliopsida</taxon>
        <taxon>eudicotyledons</taxon>
        <taxon>Gunneridae</taxon>
        <taxon>Pentapetalae</taxon>
        <taxon>rosids</taxon>
        <taxon>malvids</taxon>
        <taxon>Sapindales</taxon>
        <taxon>Sapindaceae</taxon>
        <taxon>Hippocastanoideae</taxon>
        <taxon>Acereae</taxon>
        <taxon>Acer</taxon>
    </lineage>
</organism>
<evidence type="ECO:0000313" key="3">
    <source>
        <dbReference type="Proteomes" id="UP001168877"/>
    </source>
</evidence>
<keyword evidence="3" id="KW-1185">Reference proteome</keyword>
<dbReference type="PROSITE" id="PS50088">
    <property type="entry name" value="ANK_REPEAT"/>
    <property type="match status" value="2"/>
</dbReference>
<reference evidence="2" key="2">
    <citation type="submission" date="2023-06" db="EMBL/GenBank/DDBJ databases">
        <authorList>
            <person name="Swenson N.G."/>
            <person name="Wegrzyn J.L."/>
            <person name="Mcevoy S.L."/>
        </authorList>
    </citation>
    <scope>NUCLEOTIDE SEQUENCE</scope>
    <source>
        <strain evidence="2">NS2018</strain>
        <tissue evidence="2">Leaf</tissue>
    </source>
</reference>
<sequence>MKMRKTKREQTSSTSFIVDSIIDDPTVADLHRRQLSRTYMDPQLYAAAVEGNIEPFKDNAIEFESIVTPNKDTILHINIRSRNRSTNFVEYILGRCPLLFRQPNVNDETPLHVAAKCGHSDIVKVLIKSSAKTQQIDLESGIRFIGMTNNEGDTALHIAVRFDHLDVVKILTGEDPDFSYSSNRRGETPLYIAAAKKKKIL</sequence>
<proteinExistence type="predicted"/>
<comment type="caution">
    <text evidence="2">The sequence shown here is derived from an EMBL/GenBank/DDBJ whole genome shotgun (WGS) entry which is preliminary data.</text>
</comment>
<dbReference type="EMBL" id="JAUESC010000001">
    <property type="protein sequence ID" value="KAK0608771.1"/>
    <property type="molecule type" value="Genomic_DNA"/>
</dbReference>
<feature type="repeat" description="ANK" evidence="1">
    <location>
        <begin position="106"/>
        <end position="138"/>
    </location>
</feature>
<keyword evidence="1" id="KW-0040">ANK repeat</keyword>
<dbReference type="PANTHER" id="PTHR24121:SF22">
    <property type="entry name" value="PROTEIN ACCELERATED CELL DEATH 6-LIKE"/>
    <property type="match status" value="1"/>
</dbReference>
<name>A0AA39WBK0_ACESA</name>
<protein>
    <submittedName>
        <fullName evidence="2">Uncharacterized protein</fullName>
    </submittedName>
</protein>
<dbReference type="AlphaFoldDB" id="A0AA39WBK0"/>
<dbReference type="SMART" id="SM00248">
    <property type="entry name" value="ANK"/>
    <property type="match status" value="3"/>
</dbReference>
<dbReference type="PANTHER" id="PTHR24121">
    <property type="entry name" value="NO MECHANORECEPTOR POTENTIAL C, ISOFORM D-RELATED"/>
    <property type="match status" value="1"/>
</dbReference>
<accession>A0AA39WBK0</accession>